<protein>
    <submittedName>
        <fullName evidence="2">Putative membrane protein</fullName>
    </submittedName>
</protein>
<name>A0A7H9CEE6_9BACT</name>
<keyword evidence="3" id="KW-1185">Reference proteome</keyword>
<keyword evidence="1" id="KW-0812">Transmembrane</keyword>
<keyword evidence="1" id="KW-1133">Transmembrane helix</keyword>
<proteinExistence type="predicted"/>
<sequence>MLFFLLFPFFIFIFAYFFPYFWAMAISSAMSLNIKLKFQILLSVFLFVFVGFCAVYCYAIDTDHTLYLLFLAGYVIGTPLWVLHFYLNERTSKVRFYTGLVATLFIIWEMEVPQKIIFYNITKDKTMYDIEIVDDNYTLPVNFKRFSIGYADPYNDCVDDPSKCPLLPMPHQLKHYVDKKKNNERIIVANLYGPYYASTYLMLFFDTFKDGGGITYQKSFYIKDNLIFQYLENLKLENQKIKNLAKKEKTMATIKTIEMFDENRTLTPEALLIINDSAFLAEMAYNDGKELENLSKPLNKNSPEQPLKSKDGYIIIENPDTGTKFEVVRIFSDPNTGPLCASLAQYMLIRQGIMVIK</sequence>
<feature type="transmembrane region" description="Helical" evidence="1">
    <location>
        <begin position="6"/>
        <end position="26"/>
    </location>
</feature>
<dbReference type="EMBL" id="CP049075">
    <property type="protein sequence ID" value="QLI04577.1"/>
    <property type="molecule type" value="Genomic_DNA"/>
</dbReference>
<accession>A0A7H9CEE6</accession>
<reference evidence="2 3" key="1">
    <citation type="submission" date="2020-02" db="EMBL/GenBank/DDBJ databases">
        <title>Complete genome sequence of the novel Campylobacter species Candidatus Campylobacter infans.</title>
        <authorList>
            <person name="Duim B."/>
            <person name="Zomer A."/>
            <person name="van der Graaf L."/>
            <person name="Wagenaar J."/>
        </authorList>
    </citation>
    <scope>NUCLEOTIDE SEQUENCE [LARGE SCALE GENOMIC DNA]</scope>
    <source>
        <strain evidence="2 3">19S00001</strain>
    </source>
</reference>
<keyword evidence="1" id="KW-0472">Membrane</keyword>
<gene>
    <name evidence="2" type="ORF">CINF_0022</name>
</gene>
<feature type="transmembrane region" description="Helical" evidence="1">
    <location>
        <begin position="38"/>
        <end position="60"/>
    </location>
</feature>
<feature type="transmembrane region" description="Helical" evidence="1">
    <location>
        <begin position="66"/>
        <end position="87"/>
    </location>
</feature>
<dbReference type="KEGG" id="cinf:CINF_0022"/>
<dbReference type="Proteomes" id="UP000509414">
    <property type="component" value="Chromosome"/>
</dbReference>
<evidence type="ECO:0000256" key="1">
    <source>
        <dbReference type="SAM" id="Phobius"/>
    </source>
</evidence>
<dbReference type="AlphaFoldDB" id="A0A7H9CEE6"/>
<evidence type="ECO:0000313" key="3">
    <source>
        <dbReference type="Proteomes" id="UP000509414"/>
    </source>
</evidence>
<evidence type="ECO:0000313" key="2">
    <source>
        <dbReference type="EMBL" id="QLI04577.1"/>
    </source>
</evidence>
<dbReference type="RefSeq" id="WP_179975291.1">
    <property type="nucleotide sequence ID" value="NZ_CP049075.1"/>
</dbReference>
<organism evidence="2 3">
    <name type="scientific">Candidatus Campylobacter infans</name>
    <dbReference type="NCBI Taxonomy" id="2561898"/>
    <lineage>
        <taxon>Bacteria</taxon>
        <taxon>Pseudomonadati</taxon>
        <taxon>Campylobacterota</taxon>
        <taxon>Epsilonproteobacteria</taxon>
        <taxon>Campylobacterales</taxon>
        <taxon>Campylobacteraceae</taxon>
        <taxon>Campylobacter</taxon>
    </lineage>
</organism>